<evidence type="ECO:0000256" key="2">
    <source>
        <dbReference type="ARBA" id="ARBA00009765"/>
    </source>
</evidence>
<feature type="transmembrane region" description="Helical" evidence="12">
    <location>
        <begin position="265"/>
        <end position="284"/>
    </location>
</feature>
<dbReference type="CDD" id="cd12830">
    <property type="entry name" value="MtCorA-like"/>
    <property type="match status" value="1"/>
</dbReference>
<dbReference type="InterPro" id="IPR045863">
    <property type="entry name" value="CorA_TM1_TM2"/>
</dbReference>
<keyword evidence="6" id="KW-0460">Magnesium</keyword>
<dbReference type="RefSeq" id="WP_048497069.1">
    <property type="nucleotide sequence ID" value="NZ_JADQCF010000072.1"/>
</dbReference>
<keyword evidence="7 12" id="KW-1133">Transmembrane helix</keyword>
<keyword evidence="8" id="KW-0406">Ion transport</keyword>
<keyword evidence="9 12" id="KW-0472">Membrane</keyword>
<comment type="caution">
    <text evidence="13">The sequence shown here is derived from an EMBL/GenBank/DDBJ whole genome shotgun (WGS) entry which is preliminary data.</text>
</comment>
<name>A0A0J7M4W2_9GAMM</name>
<evidence type="ECO:0000256" key="9">
    <source>
        <dbReference type="ARBA" id="ARBA00023136"/>
    </source>
</evidence>
<dbReference type="Pfam" id="PF01544">
    <property type="entry name" value="CorA"/>
    <property type="match status" value="1"/>
</dbReference>
<evidence type="ECO:0000256" key="7">
    <source>
        <dbReference type="ARBA" id="ARBA00022989"/>
    </source>
</evidence>
<dbReference type="GO" id="GO:0015095">
    <property type="term" value="F:magnesium ion transmembrane transporter activity"/>
    <property type="evidence" value="ECO:0007669"/>
    <property type="project" value="TreeGrafter"/>
</dbReference>
<dbReference type="InterPro" id="IPR002523">
    <property type="entry name" value="MgTranspt_CorA/ZnTranspt_ZntB"/>
</dbReference>
<evidence type="ECO:0000313" key="13">
    <source>
        <dbReference type="EMBL" id="KMQ76005.1"/>
    </source>
</evidence>
<evidence type="ECO:0000256" key="8">
    <source>
        <dbReference type="ARBA" id="ARBA00023065"/>
    </source>
</evidence>
<comment type="subcellular location">
    <subcellularLocation>
        <location evidence="1">Cell membrane</location>
        <topology evidence="1">Multi-pass membrane protein</topology>
    </subcellularLocation>
</comment>
<dbReference type="PATRIC" id="fig|1658765.3.peg.2220"/>
<dbReference type="SUPFAM" id="SSF144083">
    <property type="entry name" value="Magnesium transport protein CorA, transmembrane region"/>
    <property type="match status" value="1"/>
</dbReference>
<evidence type="ECO:0000256" key="4">
    <source>
        <dbReference type="ARBA" id="ARBA00022475"/>
    </source>
</evidence>
<dbReference type="GO" id="GO:0015087">
    <property type="term" value="F:cobalt ion transmembrane transporter activity"/>
    <property type="evidence" value="ECO:0007669"/>
    <property type="project" value="TreeGrafter"/>
</dbReference>
<dbReference type="PANTHER" id="PTHR46494:SF1">
    <property type="entry name" value="CORA FAMILY METAL ION TRANSPORTER (EUROFUNG)"/>
    <property type="match status" value="1"/>
</dbReference>
<dbReference type="GO" id="GO:0050897">
    <property type="term" value="F:cobalt ion binding"/>
    <property type="evidence" value="ECO:0007669"/>
    <property type="project" value="TreeGrafter"/>
</dbReference>
<protein>
    <submittedName>
        <fullName evidence="13">Mg2+ and Co2+ transporter CorA</fullName>
    </submittedName>
</protein>
<feature type="transmembrane region" description="Helical" evidence="12">
    <location>
        <begin position="296"/>
        <end position="316"/>
    </location>
</feature>
<evidence type="ECO:0000256" key="12">
    <source>
        <dbReference type="SAM" id="Phobius"/>
    </source>
</evidence>
<organism evidence="13 14">
    <name type="scientific">Marinobacter subterrani</name>
    <dbReference type="NCBI Taxonomy" id="1658765"/>
    <lineage>
        <taxon>Bacteria</taxon>
        <taxon>Pseudomonadati</taxon>
        <taxon>Pseudomonadota</taxon>
        <taxon>Gammaproteobacteria</taxon>
        <taxon>Pseudomonadales</taxon>
        <taxon>Marinobacteraceae</taxon>
        <taxon>Marinobacter</taxon>
    </lineage>
</organism>
<sequence>MLINCVAYQDGKKLRDIGVAEIHEYADKPDCFVWVALRDADAEELEQMKHEFGLHDLAVEDAHYENHQRPKIEEYGNTLFAVMTTLDVVNGEILQGEVDVFVGENYALSVRNDSQQGFLGVRERSEREPQLLRKGPAFVLYALLDAVVDRYFPIMEMLETEIESLEEQIFIRGSERRNMERLYALKRKVMLLKHAVGPLMESVGHLHGGRVPALCADTQDYFRDVSDHLARINASINTVRETITTAIQVNLSMVAIEEGEVNKRLAAWAAIFAVATVLAGIWGMNFKHMPELDSAYGYPAALLTMVCACGFLYYRFRKARWL</sequence>
<dbReference type="Gene3D" id="1.20.58.340">
    <property type="entry name" value="Magnesium transport protein CorA, transmembrane region"/>
    <property type="match status" value="2"/>
</dbReference>
<evidence type="ECO:0000256" key="10">
    <source>
        <dbReference type="ARBA" id="ARBA00034269"/>
    </source>
</evidence>
<dbReference type="EMBL" id="LFBU01000001">
    <property type="protein sequence ID" value="KMQ76005.1"/>
    <property type="molecule type" value="Genomic_DNA"/>
</dbReference>
<dbReference type="OrthoDB" id="9803416at2"/>
<dbReference type="InterPro" id="IPR045861">
    <property type="entry name" value="CorA_cytoplasmic_dom"/>
</dbReference>
<dbReference type="AlphaFoldDB" id="A0A0J7M4W2"/>
<dbReference type="SUPFAM" id="SSF143865">
    <property type="entry name" value="CorA soluble domain-like"/>
    <property type="match status" value="1"/>
</dbReference>
<keyword evidence="3" id="KW-0813">Transport</keyword>
<evidence type="ECO:0000256" key="11">
    <source>
        <dbReference type="ARBA" id="ARBA00045497"/>
    </source>
</evidence>
<evidence type="ECO:0000313" key="14">
    <source>
        <dbReference type="Proteomes" id="UP000036102"/>
    </source>
</evidence>
<accession>A0A0J7M4W2</accession>
<keyword evidence="4" id="KW-1003">Cell membrane</keyword>
<comment type="similarity">
    <text evidence="2">Belongs to the CorA metal ion transporter (MIT) (TC 1.A.35) family.</text>
</comment>
<dbReference type="PANTHER" id="PTHR46494">
    <property type="entry name" value="CORA FAMILY METAL ION TRANSPORTER (EUROFUNG)"/>
    <property type="match status" value="1"/>
</dbReference>
<dbReference type="GO" id="GO:0005886">
    <property type="term" value="C:plasma membrane"/>
    <property type="evidence" value="ECO:0007669"/>
    <property type="project" value="UniProtKB-SubCell"/>
</dbReference>
<evidence type="ECO:0000256" key="3">
    <source>
        <dbReference type="ARBA" id="ARBA00022448"/>
    </source>
</evidence>
<keyword evidence="14" id="KW-1185">Reference proteome</keyword>
<gene>
    <name evidence="13" type="ORF">Msub_12214</name>
</gene>
<dbReference type="STRING" id="1658765.Msub_12214"/>
<dbReference type="Proteomes" id="UP000036102">
    <property type="component" value="Unassembled WGS sequence"/>
</dbReference>
<evidence type="ECO:0000256" key="1">
    <source>
        <dbReference type="ARBA" id="ARBA00004651"/>
    </source>
</evidence>
<evidence type="ECO:0000256" key="5">
    <source>
        <dbReference type="ARBA" id="ARBA00022692"/>
    </source>
</evidence>
<evidence type="ECO:0000256" key="6">
    <source>
        <dbReference type="ARBA" id="ARBA00022842"/>
    </source>
</evidence>
<reference evidence="13 14" key="1">
    <citation type="submission" date="2015-06" db="EMBL/GenBank/DDBJ databases">
        <title>Marinobacter subterrani, a genetically tractable neutrophilic iron-oxidizing strain isolated from the Soudan Iron Mine.</title>
        <authorList>
            <person name="Bonis B.M."/>
            <person name="Gralnick J.A."/>
        </authorList>
    </citation>
    <scope>NUCLEOTIDE SEQUENCE [LARGE SCALE GENOMIC DNA]</scope>
    <source>
        <strain evidence="13 14">JG233</strain>
    </source>
</reference>
<keyword evidence="5 12" id="KW-0812">Transmembrane</keyword>
<dbReference type="GO" id="GO:0000287">
    <property type="term" value="F:magnesium ion binding"/>
    <property type="evidence" value="ECO:0007669"/>
    <property type="project" value="TreeGrafter"/>
</dbReference>
<comment type="catalytic activity">
    <reaction evidence="10">
        <text>Mg(2+)(in) = Mg(2+)(out)</text>
        <dbReference type="Rhea" id="RHEA:29827"/>
        <dbReference type="ChEBI" id="CHEBI:18420"/>
    </reaction>
</comment>
<comment type="function">
    <text evidence="11">Mediates influx of magnesium ions. Alternates between open and closed states. Activated by low cytoplasmic Mg(2+) levels. Inactive when cytoplasmic Mg(2+) levels are high.</text>
</comment>
<proteinExistence type="inferred from homology"/>
<dbReference type="FunFam" id="1.20.58.340:FF:000004">
    <property type="entry name" value="Magnesium transport protein CorA"/>
    <property type="match status" value="1"/>
</dbReference>
<dbReference type="Gene3D" id="3.30.460.20">
    <property type="entry name" value="CorA soluble domain-like"/>
    <property type="match status" value="1"/>
</dbReference>